<dbReference type="PANTHER" id="PTHR31627">
    <property type="entry name" value="SERPENTINE RECEPTOR CLASS GAMMA-RELATED"/>
    <property type="match status" value="1"/>
</dbReference>
<dbReference type="InterPro" id="IPR000609">
    <property type="entry name" value="7TM_GPCR_serpentine_rcpt_Srg"/>
</dbReference>
<feature type="transmembrane region" description="Helical" evidence="6">
    <location>
        <begin position="52"/>
        <end position="71"/>
    </location>
</feature>
<keyword evidence="8" id="KW-1185">Reference proteome</keyword>
<accession>A0A2A6C5R2</accession>
<feature type="transmembrane region" description="Helical" evidence="6">
    <location>
        <begin position="417"/>
        <end position="436"/>
    </location>
</feature>
<evidence type="ECO:0000256" key="1">
    <source>
        <dbReference type="ARBA" id="ARBA00004141"/>
    </source>
</evidence>
<gene>
    <name evidence="7" type="primary">WBGene00273052</name>
</gene>
<comment type="similarity">
    <text evidence="2 6">Belongs to the nematode receptor-like protein srg family.</text>
</comment>
<feature type="transmembrane region" description="Helical" evidence="6">
    <location>
        <begin position="184"/>
        <end position="206"/>
    </location>
</feature>
<organism evidence="7 8">
    <name type="scientific">Pristionchus pacificus</name>
    <name type="common">Parasitic nematode worm</name>
    <dbReference type="NCBI Taxonomy" id="54126"/>
    <lineage>
        <taxon>Eukaryota</taxon>
        <taxon>Metazoa</taxon>
        <taxon>Ecdysozoa</taxon>
        <taxon>Nematoda</taxon>
        <taxon>Chromadorea</taxon>
        <taxon>Rhabditida</taxon>
        <taxon>Rhabditina</taxon>
        <taxon>Diplogasteromorpha</taxon>
        <taxon>Diplogasteroidea</taxon>
        <taxon>Neodiplogasteridae</taxon>
        <taxon>Pristionchus</taxon>
    </lineage>
</organism>
<evidence type="ECO:0000256" key="6">
    <source>
        <dbReference type="RuleBase" id="RU280813"/>
    </source>
</evidence>
<dbReference type="Proteomes" id="UP000005239">
    <property type="component" value="Unassembled WGS sequence"/>
</dbReference>
<evidence type="ECO:0000256" key="5">
    <source>
        <dbReference type="ARBA" id="ARBA00023136"/>
    </source>
</evidence>
<evidence type="ECO:0000313" key="7">
    <source>
        <dbReference type="EnsemblMetazoa" id="PPA34683.1"/>
    </source>
</evidence>
<evidence type="ECO:0000256" key="4">
    <source>
        <dbReference type="ARBA" id="ARBA00022989"/>
    </source>
</evidence>
<dbReference type="EnsemblMetazoa" id="PPA34683.1">
    <property type="protein sequence ID" value="PPA34683.1"/>
    <property type="gene ID" value="WBGene00273052"/>
</dbReference>
<reference evidence="7" key="2">
    <citation type="submission" date="2022-06" db="UniProtKB">
        <authorList>
            <consortium name="EnsemblMetazoa"/>
        </authorList>
    </citation>
    <scope>IDENTIFICATION</scope>
    <source>
        <strain evidence="7">PS312</strain>
    </source>
</reference>
<protein>
    <recommendedName>
        <fullName evidence="6">Serpentine receptor class gamma</fullName>
    </recommendedName>
</protein>
<dbReference type="Pfam" id="PF10323">
    <property type="entry name" value="7TM_GPCR_Srv"/>
    <property type="match status" value="1"/>
</dbReference>
<dbReference type="AlphaFoldDB" id="A0A2A6C5R2"/>
<dbReference type="GO" id="GO:0016020">
    <property type="term" value="C:membrane"/>
    <property type="evidence" value="ECO:0007669"/>
    <property type="project" value="UniProtKB-SubCell"/>
</dbReference>
<dbReference type="SUPFAM" id="SSF81321">
    <property type="entry name" value="Family A G protein-coupled receptor-like"/>
    <property type="match status" value="1"/>
</dbReference>
<accession>A0A8R1YRK2</accession>
<sequence>MSSPTSPTSTTFSTIVDAASSIYVLVLEPVLTVAYVWLMWRIGRSRIKELHSSFYSFFIFTGIAACLNELVVMSKRPGERYMPNSWIKDILLIFGMFCSYSFSMSHAIGKVLVVATRFTVICQPLARRDIWTPHIVRISAVLMFTIPPLLNCFVLPMDAKYRIDANGNTVYVGVANWAMQVSRYIAVTGCMLFLIFSIPMCAACMFKLRQFQRFNKTLAKQEKSLLIHTVITTTVHTIKSAQQIFVLVSIVMGDAALFDLAMNMYTIPNILTTFVSPILLVFTSTPVRRELSYGILGRRREITQSRVAATSSVSIKELHSSFYSFFIFTGIAACLNELMVMSKKTADTYIPTSFGIRDILLNFFMFGSYWFSLSHTVGKACFLFGNFKNVLVVATRFTVICEPLSLGDFWTTRRVQISAVLMFAIPALLNCFVVPMDAKYRMDAKGNTIHAGVENWAMQTIKYISNTGYLLFLILSTPMCAASAYKLRQFQRFNKTLARQEQALLIHTVITTTAHMIKSAQQIFSLISTVMGDATLDAQYTIPNILTTFVPPILLIITSTPVRHELAHGLLGQRHGVIQSF</sequence>
<name>A0A2A6C5R2_PRIPA</name>
<keyword evidence="5 6" id="KW-0472">Membrane</keyword>
<feature type="transmembrane region" description="Helical" evidence="6">
    <location>
        <begin position="322"/>
        <end position="342"/>
    </location>
</feature>
<keyword evidence="4 6" id="KW-1133">Transmembrane helix</keyword>
<comment type="caution">
    <text evidence="6">Lacks conserved residue(s) required for the propagation of feature annotation.</text>
</comment>
<dbReference type="InterPro" id="IPR051119">
    <property type="entry name" value="Nematode_SR-like"/>
</dbReference>
<keyword evidence="3 6" id="KW-0812">Transmembrane</keyword>
<feature type="transmembrane region" description="Helical" evidence="6">
    <location>
        <begin position="354"/>
        <end position="371"/>
    </location>
</feature>
<evidence type="ECO:0000256" key="3">
    <source>
        <dbReference type="ARBA" id="ARBA00022692"/>
    </source>
</evidence>
<proteinExistence type="inferred from homology"/>
<feature type="transmembrane region" description="Helical" evidence="6">
    <location>
        <begin position="20"/>
        <end position="40"/>
    </location>
</feature>
<dbReference type="Pfam" id="PF02118">
    <property type="entry name" value="Srg"/>
    <property type="match status" value="1"/>
</dbReference>
<dbReference type="Gene3D" id="1.20.1070.10">
    <property type="entry name" value="Rhodopsin 7-helix transmembrane proteins"/>
    <property type="match status" value="2"/>
</dbReference>
<comment type="subcellular location">
    <subcellularLocation>
        <location evidence="1">Membrane</location>
        <topology evidence="1">Multi-pass membrane protein</topology>
    </subcellularLocation>
</comment>
<reference evidence="8" key="1">
    <citation type="journal article" date="2008" name="Nat. Genet.">
        <title>The Pristionchus pacificus genome provides a unique perspective on nematode lifestyle and parasitism.</title>
        <authorList>
            <person name="Dieterich C."/>
            <person name="Clifton S.W."/>
            <person name="Schuster L.N."/>
            <person name="Chinwalla A."/>
            <person name="Delehaunty K."/>
            <person name="Dinkelacker I."/>
            <person name="Fulton L."/>
            <person name="Fulton R."/>
            <person name="Godfrey J."/>
            <person name="Minx P."/>
            <person name="Mitreva M."/>
            <person name="Roeseler W."/>
            <person name="Tian H."/>
            <person name="Witte H."/>
            <person name="Yang S.P."/>
            <person name="Wilson R.K."/>
            <person name="Sommer R.J."/>
        </authorList>
    </citation>
    <scope>NUCLEOTIDE SEQUENCE [LARGE SCALE GENOMIC DNA]</scope>
    <source>
        <strain evidence="8">PS312</strain>
    </source>
</reference>
<dbReference type="InterPro" id="IPR019426">
    <property type="entry name" value="7TM_GPCR_serpentine_rcpt_Srv"/>
</dbReference>
<feature type="transmembrane region" description="Helical" evidence="6">
    <location>
        <begin position="468"/>
        <end position="485"/>
    </location>
</feature>
<dbReference type="GO" id="GO:0004888">
    <property type="term" value="F:transmembrane signaling receptor activity"/>
    <property type="evidence" value="ECO:0007669"/>
    <property type="project" value="InterPro"/>
</dbReference>
<evidence type="ECO:0000256" key="2">
    <source>
        <dbReference type="ARBA" id="ARBA00005692"/>
    </source>
</evidence>
<evidence type="ECO:0000313" key="8">
    <source>
        <dbReference type="Proteomes" id="UP000005239"/>
    </source>
</evidence>
<feature type="transmembrane region" description="Helical" evidence="6">
    <location>
        <begin position="135"/>
        <end position="157"/>
    </location>
</feature>
<dbReference type="GO" id="GO:0007606">
    <property type="term" value="P:sensory perception of chemical stimulus"/>
    <property type="evidence" value="ECO:0007669"/>
    <property type="project" value="UniProtKB-UniRule"/>
</dbReference>
<dbReference type="PANTHER" id="PTHR31627:SF42">
    <property type="entry name" value="G_PROTEIN_RECEP_F1_2 DOMAIN-CONTAINING PROTEIN-RELATED"/>
    <property type="match status" value="1"/>
</dbReference>
<feature type="transmembrane region" description="Helical" evidence="6">
    <location>
        <begin position="91"/>
        <end position="114"/>
    </location>
</feature>